<dbReference type="Gene3D" id="2.60.40.1240">
    <property type="match status" value="1"/>
</dbReference>
<dbReference type="Pfam" id="PF16729">
    <property type="entry name" value="DUF5067"/>
    <property type="match status" value="1"/>
</dbReference>
<gene>
    <name evidence="6" type="ORF">BXY41_10125</name>
</gene>
<dbReference type="Proteomes" id="UP000237749">
    <property type="component" value="Unassembled WGS sequence"/>
</dbReference>
<feature type="domain" description="DUF5067" evidence="5">
    <location>
        <begin position="89"/>
        <end position="196"/>
    </location>
</feature>
<dbReference type="InterPro" id="IPR018337">
    <property type="entry name" value="Cell_wall/Cho-bd_repeat"/>
</dbReference>
<evidence type="ECO:0000313" key="7">
    <source>
        <dbReference type="Proteomes" id="UP000237749"/>
    </source>
</evidence>
<keyword evidence="1 4" id="KW-0732">Signal</keyword>
<evidence type="ECO:0000259" key="5">
    <source>
        <dbReference type="Pfam" id="PF16729"/>
    </source>
</evidence>
<feature type="repeat" description="Cell wall-binding" evidence="3">
    <location>
        <begin position="44"/>
        <end position="63"/>
    </location>
</feature>
<name>A0A2S6HXS6_9FIRM</name>
<evidence type="ECO:0000256" key="1">
    <source>
        <dbReference type="ARBA" id="ARBA00022729"/>
    </source>
</evidence>
<dbReference type="AlphaFoldDB" id="A0A2S6HXS6"/>
<dbReference type="PROSITE" id="PS51170">
    <property type="entry name" value="CW"/>
    <property type="match status" value="1"/>
</dbReference>
<evidence type="ECO:0000256" key="3">
    <source>
        <dbReference type="PROSITE-ProRule" id="PRU00591"/>
    </source>
</evidence>
<evidence type="ECO:0000313" key="6">
    <source>
        <dbReference type="EMBL" id="PPK82969.1"/>
    </source>
</evidence>
<sequence>MKKVKLVVATIIATTVMSMTAFAGEWKQDTTGWWYQNDNGSYPINCWQEINGKQYYFNESGYMLANTITPDGKQVGINGELVQEPLFDIATDKYRKKYTDYQLSTDYHGNAVIVIYFDFTNNSNGIMSASGGSIYTSAYQNGVKLDLGIIRKDNDETHRAHKGQVDYFKLIEPGETRNVADIYILNDNSPVTFKVESFGYGKDATVVFNLE</sequence>
<comment type="caution">
    <text evidence="6">The sequence shown here is derived from an EMBL/GenBank/DDBJ whole genome shotgun (WGS) entry which is preliminary data.</text>
</comment>
<feature type="signal peptide" evidence="4">
    <location>
        <begin position="1"/>
        <end position="23"/>
    </location>
</feature>
<proteinExistence type="predicted"/>
<evidence type="ECO:0000256" key="2">
    <source>
        <dbReference type="ARBA" id="ARBA00022737"/>
    </source>
</evidence>
<dbReference type="InterPro" id="IPR031989">
    <property type="entry name" value="DUF5067"/>
</dbReference>
<dbReference type="SUPFAM" id="SSF69360">
    <property type="entry name" value="Cell wall binding repeat"/>
    <property type="match status" value="1"/>
</dbReference>
<dbReference type="Gene3D" id="2.10.270.10">
    <property type="entry name" value="Cholin Binding"/>
    <property type="match status" value="1"/>
</dbReference>
<keyword evidence="7" id="KW-1185">Reference proteome</keyword>
<feature type="chain" id="PRO_5015704341" evidence="4">
    <location>
        <begin position="24"/>
        <end position="211"/>
    </location>
</feature>
<dbReference type="EMBL" id="PTJA01000001">
    <property type="protein sequence ID" value="PPK82969.1"/>
    <property type="molecule type" value="Genomic_DNA"/>
</dbReference>
<reference evidence="6 7" key="1">
    <citation type="submission" date="2018-02" db="EMBL/GenBank/DDBJ databases">
        <title>Genomic Encyclopedia of Archaeal and Bacterial Type Strains, Phase II (KMG-II): from individual species to whole genera.</title>
        <authorList>
            <person name="Goeker M."/>
        </authorList>
    </citation>
    <scope>NUCLEOTIDE SEQUENCE [LARGE SCALE GENOMIC DNA]</scope>
    <source>
        <strain evidence="6 7">DSM 3808</strain>
    </source>
</reference>
<dbReference type="Pfam" id="PF19085">
    <property type="entry name" value="Choline_bind_2"/>
    <property type="match status" value="1"/>
</dbReference>
<accession>A0A2S6HXS6</accession>
<organism evidence="6 7">
    <name type="scientific">Lacrimispora xylanisolvens</name>
    <dbReference type="NCBI Taxonomy" id="384636"/>
    <lineage>
        <taxon>Bacteria</taxon>
        <taxon>Bacillati</taxon>
        <taxon>Bacillota</taxon>
        <taxon>Clostridia</taxon>
        <taxon>Lachnospirales</taxon>
        <taxon>Lachnospiraceae</taxon>
        <taxon>Lacrimispora</taxon>
    </lineage>
</organism>
<dbReference type="RefSeq" id="WP_104433344.1">
    <property type="nucleotide sequence ID" value="NZ_PTJA01000001.1"/>
</dbReference>
<protein>
    <submittedName>
        <fullName evidence="6">Putative cell wall binding repeat protein</fullName>
    </submittedName>
</protein>
<keyword evidence="2" id="KW-0677">Repeat</keyword>
<dbReference type="InterPro" id="IPR029050">
    <property type="entry name" value="Immunoprotect_excell_Ig-like"/>
</dbReference>
<evidence type="ECO:0000256" key="4">
    <source>
        <dbReference type="SAM" id="SignalP"/>
    </source>
</evidence>